<dbReference type="PANTHER" id="PTHR42071:SF1">
    <property type="entry name" value="GLOBIN-SENSOR DOMAIN-CONTAINING PROTEIN"/>
    <property type="match status" value="1"/>
</dbReference>
<dbReference type="GO" id="GO:0019825">
    <property type="term" value="F:oxygen binding"/>
    <property type="evidence" value="ECO:0007669"/>
    <property type="project" value="InterPro"/>
</dbReference>
<dbReference type="GO" id="GO:0020037">
    <property type="term" value="F:heme binding"/>
    <property type="evidence" value="ECO:0007669"/>
    <property type="project" value="InterPro"/>
</dbReference>
<comment type="caution">
    <text evidence="2">The sequence shown here is derived from an EMBL/GenBank/DDBJ whole genome shotgun (WGS) entry which is preliminary data.</text>
</comment>
<name>A0A5C5G1H5_9BASI</name>
<dbReference type="Proteomes" id="UP000311382">
    <property type="component" value="Unassembled WGS sequence"/>
</dbReference>
<dbReference type="EMBL" id="SOZI01000020">
    <property type="protein sequence ID" value="TNY22785.1"/>
    <property type="molecule type" value="Genomic_DNA"/>
</dbReference>
<dbReference type="OrthoDB" id="10027058at2759"/>
<accession>A0A5C5G1H5</accession>
<keyword evidence="3" id="KW-1185">Reference proteome</keyword>
<dbReference type="InterPro" id="IPR044398">
    <property type="entry name" value="Globin-sensor_dom"/>
</dbReference>
<dbReference type="Gene3D" id="1.10.490.10">
    <property type="entry name" value="Globins"/>
    <property type="match status" value="1"/>
</dbReference>
<evidence type="ECO:0000313" key="2">
    <source>
        <dbReference type="EMBL" id="TNY22785.1"/>
    </source>
</evidence>
<sequence length="150" mass="17177">MTVTASTLPEPQFKHYDRDLIRDDLEQRVTFARDFLRFTEDDGKLLNSVAPLISPLIKPTVDGVYTQLFRFDVTSRPFLKKNADYEGNEHAVDLSQLNHDDPQISHRKKILSVYVGKLFTSDFEAHSTWAYFDKWRSSSAGSSTSSSRLS</sequence>
<dbReference type="Pfam" id="PF11563">
    <property type="entry name" value="Protoglobin"/>
    <property type="match status" value="1"/>
</dbReference>
<proteinExistence type="predicted"/>
<dbReference type="InterPro" id="IPR012292">
    <property type="entry name" value="Globin/Proto"/>
</dbReference>
<feature type="domain" description="Globin-sensor" evidence="1">
    <location>
        <begin position="26"/>
        <end position="126"/>
    </location>
</feature>
<evidence type="ECO:0000313" key="3">
    <source>
        <dbReference type="Proteomes" id="UP000311382"/>
    </source>
</evidence>
<gene>
    <name evidence="2" type="ORF">DMC30DRAFT_391330</name>
</gene>
<protein>
    <recommendedName>
        <fullName evidence="1">Globin-sensor domain-containing protein</fullName>
    </recommendedName>
</protein>
<dbReference type="PANTHER" id="PTHR42071">
    <property type="entry name" value="PROTOGLOBIN DOMAIN-CONTAINING PROTEIN"/>
    <property type="match status" value="1"/>
</dbReference>
<reference evidence="2 3" key="1">
    <citation type="submission" date="2019-03" db="EMBL/GenBank/DDBJ databases">
        <title>Rhodosporidium diobovatum UCD-FST 08-225 genome sequencing, assembly, and annotation.</title>
        <authorList>
            <person name="Fakankun I.U."/>
            <person name="Fristensky B."/>
            <person name="Levin D.B."/>
        </authorList>
    </citation>
    <scope>NUCLEOTIDE SEQUENCE [LARGE SCALE GENOMIC DNA]</scope>
    <source>
        <strain evidence="2 3">UCD-FST 08-225</strain>
    </source>
</reference>
<evidence type="ECO:0000259" key="1">
    <source>
        <dbReference type="Pfam" id="PF11563"/>
    </source>
</evidence>
<dbReference type="AlphaFoldDB" id="A0A5C5G1H5"/>
<organism evidence="2 3">
    <name type="scientific">Rhodotorula diobovata</name>
    <dbReference type="NCBI Taxonomy" id="5288"/>
    <lineage>
        <taxon>Eukaryota</taxon>
        <taxon>Fungi</taxon>
        <taxon>Dikarya</taxon>
        <taxon>Basidiomycota</taxon>
        <taxon>Pucciniomycotina</taxon>
        <taxon>Microbotryomycetes</taxon>
        <taxon>Sporidiobolales</taxon>
        <taxon>Sporidiobolaceae</taxon>
        <taxon>Rhodotorula</taxon>
    </lineage>
</organism>